<accession>A0A3L8NWW1</accession>
<evidence type="ECO:0000313" key="4">
    <source>
        <dbReference type="Proteomes" id="UP000281708"/>
    </source>
</evidence>
<dbReference type="InterPro" id="IPR050194">
    <property type="entry name" value="Glycosyltransferase_grp1"/>
</dbReference>
<dbReference type="EMBL" id="RDBE01000010">
    <property type="protein sequence ID" value="RLV47640.1"/>
    <property type="molecule type" value="Genomic_DNA"/>
</dbReference>
<gene>
    <name evidence="3" type="ORF">D9V37_15875</name>
</gene>
<comment type="caution">
    <text evidence="3">The sequence shown here is derived from an EMBL/GenBank/DDBJ whole genome shotgun (WGS) entry which is preliminary data.</text>
</comment>
<dbReference type="OrthoDB" id="6286688at2"/>
<dbReference type="PANTHER" id="PTHR45947">
    <property type="entry name" value="SULFOQUINOVOSYL TRANSFERASE SQD2"/>
    <property type="match status" value="1"/>
</dbReference>
<dbReference type="CDD" id="cd03801">
    <property type="entry name" value="GT4_PimA-like"/>
    <property type="match status" value="1"/>
</dbReference>
<dbReference type="GO" id="GO:0016757">
    <property type="term" value="F:glycosyltransferase activity"/>
    <property type="evidence" value="ECO:0007669"/>
    <property type="project" value="InterPro"/>
</dbReference>
<name>A0A3L8NWW1_9ACTN</name>
<dbReference type="Proteomes" id="UP000281708">
    <property type="component" value="Unassembled WGS sequence"/>
</dbReference>
<dbReference type="PANTHER" id="PTHR45947:SF3">
    <property type="entry name" value="SULFOQUINOVOSYL TRANSFERASE SQD2"/>
    <property type="match status" value="1"/>
</dbReference>
<evidence type="ECO:0000256" key="1">
    <source>
        <dbReference type="ARBA" id="ARBA00022679"/>
    </source>
</evidence>
<dbReference type="Gene3D" id="3.40.50.2000">
    <property type="entry name" value="Glycogen Phosphorylase B"/>
    <property type="match status" value="2"/>
</dbReference>
<dbReference type="Pfam" id="PF00534">
    <property type="entry name" value="Glycos_transf_1"/>
    <property type="match status" value="1"/>
</dbReference>
<reference evidence="3 4" key="1">
    <citation type="submission" date="2018-10" db="EMBL/GenBank/DDBJ databases">
        <title>Marmoricola sp. 4Q3S-7 whole genome shotgun sequence.</title>
        <authorList>
            <person name="Li F."/>
        </authorList>
    </citation>
    <scope>NUCLEOTIDE SEQUENCE [LARGE SCALE GENOMIC DNA]</scope>
    <source>
        <strain evidence="3 4">4Q3S-7</strain>
    </source>
</reference>
<dbReference type="SUPFAM" id="SSF53756">
    <property type="entry name" value="UDP-Glycosyltransferase/glycogen phosphorylase"/>
    <property type="match status" value="1"/>
</dbReference>
<evidence type="ECO:0000313" key="3">
    <source>
        <dbReference type="EMBL" id="RLV47640.1"/>
    </source>
</evidence>
<sequence length="347" mass="36925">MTDLFTIAANRGELGGGEVMLLQLADAARALGLATRVVAPRTPAETADAAHDAGHGVVALPCRSRRDYARALRSWDRDRRGLLWCNGLLPALATAGHRDRVVHLHQAPTGAQSWACRLAVAGAVTTVVPSVSMGRTVPHDVVLPNWTGDIATLPEPTGRQVVGYLGRLQSDKGVDVLADAVRGLRDTGRELRLLVAGDHGFGDAADRRRVDAALAGLGDAVELLGRVPREELLASVDLAVFPSVWSEPFGLVVAEAMASGVPFVISDAGALSEVAGPEHPWVARAGDTADLARVIEEALGCEPARRREVVAEARRRWEQEFSPTAGGRRFADVLRRVGYRLPSGARP</sequence>
<dbReference type="InterPro" id="IPR001296">
    <property type="entry name" value="Glyco_trans_1"/>
</dbReference>
<proteinExistence type="predicted"/>
<feature type="domain" description="Glycosyl transferase family 1" evidence="2">
    <location>
        <begin position="153"/>
        <end position="312"/>
    </location>
</feature>
<keyword evidence="1 3" id="KW-0808">Transferase</keyword>
<dbReference type="RefSeq" id="WP_121807146.1">
    <property type="nucleotide sequence ID" value="NZ_RDBE01000010.1"/>
</dbReference>
<organism evidence="3 4">
    <name type="scientific">Nocardioides mangrovicus</name>
    <dbReference type="NCBI Taxonomy" id="2478913"/>
    <lineage>
        <taxon>Bacteria</taxon>
        <taxon>Bacillati</taxon>
        <taxon>Actinomycetota</taxon>
        <taxon>Actinomycetes</taxon>
        <taxon>Propionibacteriales</taxon>
        <taxon>Nocardioidaceae</taxon>
        <taxon>Nocardioides</taxon>
    </lineage>
</organism>
<protein>
    <submittedName>
        <fullName evidence="3">Glycosyltransferase</fullName>
    </submittedName>
</protein>
<dbReference type="AlphaFoldDB" id="A0A3L8NWW1"/>
<evidence type="ECO:0000259" key="2">
    <source>
        <dbReference type="Pfam" id="PF00534"/>
    </source>
</evidence>
<keyword evidence="4" id="KW-1185">Reference proteome</keyword>